<dbReference type="SUPFAM" id="SSF51197">
    <property type="entry name" value="Clavaminate synthase-like"/>
    <property type="match status" value="1"/>
</dbReference>
<keyword evidence="1" id="KW-0560">Oxidoreductase</keyword>
<evidence type="ECO:0000313" key="3">
    <source>
        <dbReference type="EMBL" id="SDN00466.1"/>
    </source>
</evidence>
<dbReference type="AlphaFoldDB" id="A0A1G9XVL4"/>
<dbReference type="Pfam" id="PF05721">
    <property type="entry name" value="PhyH"/>
    <property type="match status" value="1"/>
</dbReference>
<dbReference type="Gene3D" id="2.60.120.620">
    <property type="entry name" value="q2cbj1_9rhob like domain"/>
    <property type="match status" value="1"/>
</dbReference>
<dbReference type="InterPro" id="IPR005123">
    <property type="entry name" value="Oxoglu/Fe-dep_dioxygenase_dom"/>
</dbReference>
<protein>
    <submittedName>
        <fullName evidence="3">Predicted 2-oxoglutarate-and Fe(II)-dependent dioxygenase YbiX</fullName>
    </submittedName>
</protein>
<dbReference type="EMBL" id="FNET01000031">
    <property type="protein sequence ID" value="SDN00466.1"/>
    <property type="molecule type" value="Genomic_DNA"/>
</dbReference>
<evidence type="ECO:0000259" key="2">
    <source>
        <dbReference type="PROSITE" id="PS51471"/>
    </source>
</evidence>
<evidence type="ECO:0000313" key="4">
    <source>
        <dbReference type="Proteomes" id="UP000199682"/>
    </source>
</evidence>
<dbReference type="PROSITE" id="PS51471">
    <property type="entry name" value="FE2OG_OXY"/>
    <property type="match status" value="1"/>
</dbReference>
<dbReference type="RefSeq" id="WP_143028069.1">
    <property type="nucleotide sequence ID" value="NZ_FNET01000031.1"/>
</dbReference>
<comment type="similarity">
    <text evidence="1">Belongs to the iron/ascorbate-dependent oxidoreductase family.</text>
</comment>
<organism evidence="3 4">
    <name type="scientific">Lentzea albidocapillata subsp. violacea</name>
    <dbReference type="NCBI Taxonomy" id="128104"/>
    <lineage>
        <taxon>Bacteria</taxon>
        <taxon>Bacillati</taxon>
        <taxon>Actinomycetota</taxon>
        <taxon>Actinomycetes</taxon>
        <taxon>Pseudonocardiales</taxon>
        <taxon>Pseudonocardiaceae</taxon>
        <taxon>Lentzea</taxon>
    </lineage>
</organism>
<dbReference type="Proteomes" id="UP000199682">
    <property type="component" value="Unassembled WGS sequence"/>
</dbReference>
<keyword evidence="3" id="KW-0223">Dioxygenase</keyword>
<name>A0A1G9XVL4_9PSEU</name>
<keyword evidence="1" id="KW-0479">Metal-binding</keyword>
<feature type="domain" description="Fe2OG dioxygenase" evidence="2">
    <location>
        <begin position="99"/>
        <end position="231"/>
    </location>
</feature>
<accession>A0A1G9XVL4</accession>
<dbReference type="InterPro" id="IPR008775">
    <property type="entry name" value="Phytyl_CoA_dOase-like"/>
</dbReference>
<dbReference type="GO" id="GO:0016706">
    <property type="term" value="F:2-oxoglutarate-dependent dioxygenase activity"/>
    <property type="evidence" value="ECO:0007669"/>
    <property type="project" value="UniProtKB-ARBA"/>
</dbReference>
<evidence type="ECO:0000256" key="1">
    <source>
        <dbReference type="RuleBase" id="RU003682"/>
    </source>
</evidence>
<gene>
    <name evidence="3" type="ORF">SAMN04488074_13149</name>
</gene>
<reference evidence="4" key="1">
    <citation type="submission" date="2016-10" db="EMBL/GenBank/DDBJ databases">
        <authorList>
            <person name="Varghese N."/>
            <person name="Submissions S."/>
        </authorList>
    </citation>
    <scope>NUCLEOTIDE SEQUENCE [LARGE SCALE GENOMIC DNA]</scope>
    <source>
        <strain evidence="4">DSM 44796</strain>
    </source>
</reference>
<sequence length="231" mass="25179">MHVAETLYVGSIPGFLGPEDLAEIRAALSDVFGLMHGGVLSAEQRTESVHSVEGLSTLESMRVYEPAGRDELSELPSKAQDVLAQAGERALKTLQISLPSARAMSHWTFVSYTAGQSITPHIDLSNNDPDPEHPKVAGLSICLSDQSEYTGGEFFVETTTDAEQWCQVDGGMPLVRDECDESSEWYRRQRRTRWTARPAAGDALVYGSQLTHGTEPVVSGRVVKIIGFIVS</sequence>
<keyword evidence="1" id="KW-0408">Iron</keyword>
<proteinExistence type="inferred from homology"/>
<dbReference type="GO" id="GO:0046872">
    <property type="term" value="F:metal ion binding"/>
    <property type="evidence" value="ECO:0007669"/>
    <property type="project" value="UniProtKB-KW"/>
</dbReference>